<organism evidence="2 3">
    <name type="scientific">Trichuris muris</name>
    <name type="common">Mouse whipworm</name>
    <dbReference type="NCBI Taxonomy" id="70415"/>
    <lineage>
        <taxon>Eukaryota</taxon>
        <taxon>Metazoa</taxon>
        <taxon>Ecdysozoa</taxon>
        <taxon>Nematoda</taxon>
        <taxon>Enoplea</taxon>
        <taxon>Dorylaimia</taxon>
        <taxon>Trichinellida</taxon>
        <taxon>Trichuridae</taxon>
        <taxon>Trichuris</taxon>
    </lineage>
</organism>
<evidence type="ECO:0000313" key="2">
    <source>
        <dbReference type="Proteomes" id="UP000046395"/>
    </source>
</evidence>
<keyword evidence="2" id="KW-1185">Reference proteome</keyword>
<dbReference type="Proteomes" id="UP000046395">
    <property type="component" value="Unassembled WGS sequence"/>
</dbReference>
<evidence type="ECO:0000256" key="1">
    <source>
        <dbReference type="SAM" id="MobiDB-lite"/>
    </source>
</evidence>
<dbReference type="AlphaFoldDB" id="A0A5S6R467"/>
<sequence>MKKWANERCLEARPLSKLITAKLAKVDKVQSVDDRLASCQTREELKRQLWLGLHSLGTDEAASAGGRMGDSERPIGIPTANDTQSRRAWSECAARQNKYQRNEQFTKRPLAAKSSPDFLRAKMGNTIFLRTTGNPVVASEPSRKVRKVGLLSKQRIGEEFAPALPPTSFD</sequence>
<dbReference type="WBParaSite" id="TMUE_3000013982.1">
    <property type="protein sequence ID" value="TMUE_3000013982.1"/>
    <property type="gene ID" value="WBGene00287615"/>
</dbReference>
<proteinExistence type="predicted"/>
<reference evidence="3" key="1">
    <citation type="submission" date="2019-12" db="UniProtKB">
        <authorList>
            <consortium name="WormBaseParasite"/>
        </authorList>
    </citation>
    <scope>IDENTIFICATION</scope>
</reference>
<feature type="region of interest" description="Disordered" evidence="1">
    <location>
        <begin position="61"/>
        <end position="87"/>
    </location>
</feature>
<protein>
    <submittedName>
        <fullName evidence="3">Uncharacterized protein</fullName>
    </submittedName>
</protein>
<name>A0A5S6R467_TRIMR</name>
<accession>A0A5S6R467</accession>
<evidence type="ECO:0000313" key="3">
    <source>
        <dbReference type="WBParaSite" id="TMUE_3000013982.1"/>
    </source>
</evidence>